<accession>A0A7I7U2K1</accession>
<protein>
    <submittedName>
        <fullName evidence="2">Uncharacterized protein</fullName>
    </submittedName>
</protein>
<proteinExistence type="predicted"/>
<keyword evidence="1" id="KW-0732">Signal</keyword>
<dbReference type="Proteomes" id="UP000466554">
    <property type="component" value="Chromosome"/>
</dbReference>
<feature type="signal peptide" evidence="1">
    <location>
        <begin position="1"/>
        <end position="28"/>
    </location>
</feature>
<sequence length="79" mass="8061">MTTVVRYLAGLAAGLGFLAIAAAPTAGAAPDCSKVGQTVTFCETNGSTQIIATPPPWNYGGWNGMGFWPLVGAYGLGPW</sequence>
<name>A0A7I7U2K1_MYCPF</name>
<feature type="chain" id="PRO_5029694549" evidence="1">
    <location>
        <begin position="29"/>
        <end position="79"/>
    </location>
</feature>
<dbReference type="EMBL" id="AP022598">
    <property type="protein sequence ID" value="BBY75558.1"/>
    <property type="molecule type" value="Genomic_DNA"/>
</dbReference>
<evidence type="ECO:0000313" key="3">
    <source>
        <dbReference type="Proteomes" id="UP000466554"/>
    </source>
</evidence>
<reference evidence="2 3" key="1">
    <citation type="journal article" date="2019" name="Emerg. Microbes Infect.">
        <title>Comprehensive subspecies identification of 175 nontuberculous mycobacteria species based on 7547 genomic profiles.</title>
        <authorList>
            <person name="Matsumoto Y."/>
            <person name="Kinjo T."/>
            <person name="Motooka D."/>
            <person name="Nabeya D."/>
            <person name="Jung N."/>
            <person name="Uechi K."/>
            <person name="Horii T."/>
            <person name="Iida T."/>
            <person name="Fujita J."/>
            <person name="Nakamura S."/>
        </authorList>
    </citation>
    <scope>NUCLEOTIDE SEQUENCE [LARGE SCALE GENOMIC DNA]</scope>
    <source>
        <strain evidence="2 3">JCM 6367</strain>
    </source>
</reference>
<evidence type="ECO:0000313" key="2">
    <source>
        <dbReference type="EMBL" id="BBY75558.1"/>
    </source>
</evidence>
<dbReference type="RefSeq" id="WP_163766434.1">
    <property type="nucleotide sequence ID" value="NZ_AP022598.1"/>
</dbReference>
<organism evidence="2 3">
    <name type="scientific">Mycolicibacterium parafortuitum</name>
    <name type="common">Mycobacterium parafortuitum</name>
    <dbReference type="NCBI Taxonomy" id="39692"/>
    <lineage>
        <taxon>Bacteria</taxon>
        <taxon>Bacillati</taxon>
        <taxon>Actinomycetota</taxon>
        <taxon>Actinomycetes</taxon>
        <taxon>Mycobacteriales</taxon>
        <taxon>Mycobacteriaceae</taxon>
        <taxon>Mycolicibacterium</taxon>
    </lineage>
</organism>
<evidence type="ECO:0000256" key="1">
    <source>
        <dbReference type="SAM" id="SignalP"/>
    </source>
</evidence>
<gene>
    <name evidence="2" type="ORF">MPRF_24570</name>
</gene>
<dbReference type="AlphaFoldDB" id="A0A7I7U2K1"/>